<sequence length="193" mass="22533">MIIRKLFKFENAHVVRRCSTVKCRSSVHGHSYKVEILFESNFLDNGQMVYDFGLMKQNMKDLVESFDHAIALWREDDAEYLRDMKKHSARWVELPVSPSAEQFSRVIFVMIDKLLGLTSKINGEKEVKLHSVIVHETDTGYAQCFEADAYSKEMGDINLCEIDFSPQVKEDFKDRRLWEKILNEETFVNPDSV</sequence>
<keyword evidence="7" id="KW-0862">Zinc</keyword>
<dbReference type="Proteomes" id="UP000593580">
    <property type="component" value="Chromosome"/>
</dbReference>
<dbReference type="Gene3D" id="3.30.479.10">
    <property type="entry name" value="6-pyruvoyl tetrahydropterin synthase/QueD"/>
    <property type="match status" value="1"/>
</dbReference>
<reference evidence="11 12" key="1">
    <citation type="submission" date="2019-07" db="EMBL/GenBank/DDBJ databases">
        <title>Sulfurimonas paralvinellae sp. nov., a novel mesophilic, hydrogen- and sulfur-oxidizing chemolithoautotroph within the Epsilonproteo- bacteria isolated from a deep-sea hydrothermal vent polychaete nest, reclassification of Thiomicrospira denitrificans as Sulfurimonas denitrificans comb. nov. and emended description of the genus Sulfurimonas.</title>
        <authorList>
            <person name="Wang S."/>
            <person name="Jiang L."/>
            <person name="Shao Z."/>
        </authorList>
    </citation>
    <scope>NUCLEOTIDE SEQUENCE [LARGE SCALE GENOMIC DNA]</scope>
    <source>
        <strain evidence="11 12">GO25</strain>
    </source>
</reference>
<dbReference type="UniPathway" id="UPA00391"/>
<dbReference type="InterPro" id="IPR007115">
    <property type="entry name" value="6-PTP_synth/QueD"/>
</dbReference>
<evidence type="ECO:0000256" key="9">
    <source>
        <dbReference type="ARBA" id="ARBA00031449"/>
    </source>
</evidence>
<evidence type="ECO:0000256" key="2">
    <source>
        <dbReference type="ARBA" id="ARBA00005061"/>
    </source>
</evidence>
<evidence type="ECO:0000256" key="6">
    <source>
        <dbReference type="ARBA" id="ARBA00022723"/>
    </source>
</evidence>
<dbReference type="GO" id="GO:0070497">
    <property type="term" value="F:6-carboxytetrahydropterin synthase activity"/>
    <property type="evidence" value="ECO:0007669"/>
    <property type="project" value="UniProtKB-EC"/>
</dbReference>
<evidence type="ECO:0000256" key="3">
    <source>
        <dbReference type="ARBA" id="ARBA00008900"/>
    </source>
</evidence>
<proteinExistence type="inferred from homology"/>
<dbReference type="GO" id="GO:0046872">
    <property type="term" value="F:metal ion binding"/>
    <property type="evidence" value="ECO:0007669"/>
    <property type="project" value="UniProtKB-KW"/>
</dbReference>
<evidence type="ECO:0000256" key="8">
    <source>
        <dbReference type="ARBA" id="ARBA00023239"/>
    </source>
</evidence>
<comment type="similarity">
    <text evidence="3">Belongs to the PTPS family. QueD subfamily.</text>
</comment>
<evidence type="ECO:0000256" key="10">
    <source>
        <dbReference type="ARBA" id="ARBA00048807"/>
    </source>
</evidence>
<dbReference type="PANTHER" id="PTHR12589">
    <property type="entry name" value="PYRUVOYL TETRAHYDROBIOPTERIN SYNTHASE"/>
    <property type="match status" value="1"/>
</dbReference>
<evidence type="ECO:0000313" key="12">
    <source>
        <dbReference type="Proteomes" id="UP000593580"/>
    </source>
</evidence>
<dbReference type="PANTHER" id="PTHR12589:SF7">
    <property type="entry name" value="6-PYRUVOYL TETRAHYDROBIOPTERIN SYNTHASE"/>
    <property type="match status" value="1"/>
</dbReference>
<evidence type="ECO:0000256" key="7">
    <source>
        <dbReference type="ARBA" id="ARBA00022833"/>
    </source>
</evidence>
<dbReference type="EMBL" id="CP041406">
    <property type="protein sequence ID" value="QOP46442.1"/>
    <property type="molecule type" value="Genomic_DNA"/>
</dbReference>
<evidence type="ECO:0000313" key="11">
    <source>
        <dbReference type="EMBL" id="QOP46442.1"/>
    </source>
</evidence>
<evidence type="ECO:0000256" key="1">
    <source>
        <dbReference type="ARBA" id="ARBA00001947"/>
    </source>
</evidence>
<dbReference type="InterPro" id="IPR038418">
    <property type="entry name" value="6-PTP_synth/QueD_sf"/>
</dbReference>
<organism evidence="11 12">
    <name type="scientific">Sulfurimonas paralvinellae</name>
    <dbReference type="NCBI Taxonomy" id="317658"/>
    <lineage>
        <taxon>Bacteria</taxon>
        <taxon>Pseudomonadati</taxon>
        <taxon>Campylobacterota</taxon>
        <taxon>Epsilonproteobacteria</taxon>
        <taxon>Campylobacterales</taxon>
        <taxon>Sulfurimonadaceae</taxon>
        <taxon>Sulfurimonas</taxon>
    </lineage>
</organism>
<name>A0A7M1BCD2_9BACT</name>
<keyword evidence="6" id="KW-0479">Metal-binding</keyword>
<keyword evidence="12" id="KW-1185">Reference proteome</keyword>
<dbReference type="KEGG" id="spal:FM071_09110"/>
<evidence type="ECO:0000256" key="5">
    <source>
        <dbReference type="ARBA" id="ARBA00018141"/>
    </source>
</evidence>
<accession>A0A7M1BCD2</accession>
<dbReference type="EC" id="4.1.2.50" evidence="4"/>
<comment type="catalytic activity">
    <reaction evidence="10">
        <text>7,8-dihydroneopterin 3'-triphosphate + H2O = 6-carboxy-5,6,7,8-tetrahydropterin + triphosphate + acetaldehyde + 2 H(+)</text>
        <dbReference type="Rhea" id="RHEA:27966"/>
        <dbReference type="ChEBI" id="CHEBI:15343"/>
        <dbReference type="ChEBI" id="CHEBI:15377"/>
        <dbReference type="ChEBI" id="CHEBI:15378"/>
        <dbReference type="ChEBI" id="CHEBI:18036"/>
        <dbReference type="ChEBI" id="CHEBI:58462"/>
        <dbReference type="ChEBI" id="CHEBI:61032"/>
        <dbReference type="EC" id="4.1.2.50"/>
    </reaction>
</comment>
<keyword evidence="8" id="KW-0456">Lyase</keyword>
<evidence type="ECO:0000256" key="4">
    <source>
        <dbReference type="ARBA" id="ARBA00012982"/>
    </source>
</evidence>
<comment type="cofactor">
    <cofactor evidence="1">
        <name>Zn(2+)</name>
        <dbReference type="ChEBI" id="CHEBI:29105"/>
    </cofactor>
</comment>
<dbReference type="AlphaFoldDB" id="A0A7M1BCD2"/>
<comment type="pathway">
    <text evidence="2">Purine metabolism; 7-cyano-7-deazaguanine biosynthesis.</text>
</comment>
<dbReference type="SUPFAM" id="SSF55620">
    <property type="entry name" value="Tetrahydrobiopterin biosynthesis enzymes-like"/>
    <property type="match status" value="1"/>
</dbReference>
<protein>
    <recommendedName>
        <fullName evidence="5">6-carboxy-5,6,7,8-tetrahydropterin synthase</fullName>
        <ecNumber evidence="4">4.1.2.50</ecNumber>
    </recommendedName>
    <alternativeName>
        <fullName evidence="9">Queuosine biosynthesis protein QueD</fullName>
    </alternativeName>
</protein>
<dbReference type="Pfam" id="PF01242">
    <property type="entry name" value="PTPS"/>
    <property type="match status" value="1"/>
</dbReference>
<gene>
    <name evidence="11" type="ORF">FM071_09110</name>
</gene>
<dbReference type="RefSeq" id="WP_193110702.1">
    <property type="nucleotide sequence ID" value="NZ_CP041406.1"/>
</dbReference>